<organism evidence="2 3">
    <name type="scientific">Flavobacterium macacae</name>
    <dbReference type="NCBI Taxonomy" id="2488993"/>
    <lineage>
        <taxon>Bacteria</taxon>
        <taxon>Pseudomonadati</taxon>
        <taxon>Bacteroidota</taxon>
        <taxon>Flavobacteriia</taxon>
        <taxon>Flavobacteriales</taxon>
        <taxon>Flavobacteriaceae</taxon>
        <taxon>Flavobacterium</taxon>
    </lineage>
</organism>
<feature type="domain" description="NERD" evidence="1">
    <location>
        <begin position="188"/>
        <end position="300"/>
    </location>
</feature>
<proteinExistence type="predicted"/>
<name>A0A3P3W1U6_9FLAO</name>
<dbReference type="Pfam" id="PF08378">
    <property type="entry name" value="NERD"/>
    <property type="match status" value="1"/>
</dbReference>
<dbReference type="RefSeq" id="WP_125013727.1">
    <property type="nucleotide sequence ID" value="NZ_RQVR01000020.1"/>
</dbReference>
<sequence>MCRTYNKIGSLTALKSHLEKNGVHDFKSLKEVIDFQKSYANSRQHLIRQHESLIREEKNSLDRELPELELAIEIQRQQATEKLKAEIDLLKEQLAVSKSSTGTNLFKKLASVVSDWRRTVEIKRKEHNFDTEVDRALGGLVEDFQLKSNRSRFIASDFEEAARQSVKNPLSELDRKNEIIKEGSNYIYGALGEQKVAKTLEALSDDFFLINDFNRSFSPAIHNRQENDFIKSVQMDHILVAPSGIFLIETKNWSEESLENASLRSPVAQVRRANFALFYLLNNKRSNYRLRLDGHHWGDKKIPIRNLIVLAGTRPKEEFQYVKVLAAGELLNYVSYFKPIFSSAETEAIAEMILRMNGQSDI</sequence>
<comment type="caution">
    <text evidence="2">The sequence shown here is derived from an EMBL/GenBank/DDBJ whole genome shotgun (WGS) entry which is preliminary data.</text>
</comment>
<protein>
    <recommendedName>
        <fullName evidence="1">NERD domain-containing protein</fullName>
    </recommendedName>
</protein>
<dbReference type="PROSITE" id="PS50965">
    <property type="entry name" value="NERD"/>
    <property type="match status" value="1"/>
</dbReference>
<dbReference type="InterPro" id="IPR011528">
    <property type="entry name" value="NERD"/>
</dbReference>
<evidence type="ECO:0000259" key="1">
    <source>
        <dbReference type="PROSITE" id="PS50965"/>
    </source>
</evidence>
<keyword evidence="3" id="KW-1185">Reference proteome</keyword>
<evidence type="ECO:0000313" key="3">
    <source>
        <dbReference type="Proteomes" id="UP000271937"/>
    </source>
</evidence>
<evidence type="ECO:0000313" key="2">
    <source>
        <dbReference type="EMBL" id="RRJ89021.1"/>
    </source>
</evidence>
<dbReference type="Proteomes" id="UP000271937">
    <property type="component" value="Unassembled WGS sequence"/>
</dbReference>
<gene>
    <name evidence="2" type="ORF">EG849_13735</name>
</gene>
<dbReference type="EMBL" id="RQVR01000020">
    <property type="protein sequence ID" value="RRJ89021.1"/>
    <property type="molecule type" value="Genomic_DNA"/>
</dbReference>
<dbReference type="AlphaFoldDB" id="A0A3P3W1U6"/>
<reference evidence="2 3" key="1">
    <citation type="submission" date="2018-11" db="EMBL/GenBank/DDBJ databases">
        <title>Flavobacterium sp. nov., YIM 102600 draft genome.</title>
        <authorList>
            <person name="Li G."/>
            <person name="Jiang Y."/>
        </authorList>
    </citation>
    <scope>NUCLEOTIDE SEQUENCE [LARGE SCALE GENOMIC DNA]</scope>
    <source>
        <strain evidence="2 3">YIM 102600</strain>
    </source>
</reference>
<accession>A0A3P3W1U6</accession>